<feature type="domain" description="DUF4372" evidence="1">
    <location>
        <begin position="15"/>
        <end position="65"/>
    </location>
</feature>
<gene>
    <name evidence="2" type="ORF">QGN23_00500</name>
</gene>
<name>A0ABY8RF26_9FLAO</name>
<reference evidence="2 3" key="1">
    <citation type="submission" date="2023-05" db="EMBL/GenBank/DDBJ databases">
        <title>Genomic insight into Chryseobacterium sp. wdc7 isolated forest soil (Gotjawal).</title>
        <authorList>
            <person name="Park S.-J."/>
        </authorList>
    </citation>
    <scope>NUCLEOTIDE SEQUENCE [LARGE SCALE GENOMIC DNA]</scope>
    <source>
        <strain evidence="3">wdc7</strain>
    </source>
</reference>
<dbReference type="EMBL" id="CP124855">
    <property type="protein sequence ID" value="WHF51773.1"/>
    <property type="molecule type" value="Genomic_DNA"/>
</dbReference>
<dbReference type="Pfam" id="PF14294">
    <property type="entry name" value="DUF4372"/>
    <property type="match status" value="1"/>
</dbReference>
<evidence type="ECO:0000313" key="2">
    <source>
        <dbReference type="EMBL" id="WHF51773.1"/>
    </source>
</evidence>
<accession>A0ABY8RF26</accession>
<keyword evidence="3" id="KW-1185">Reference proteome</keyword>
<evidence type="ECO:0000313" key="3">
    <source>
        <dbReference type="Proteomes" id="UP001241656"/>
    </source>
</evidence>
<protein>
    <submittedName>
        <fullName evidence="2">DUF4372 domain-containing protein</fullName>
    </submittedName>
</protein>
<dbReference type="InterPro" id="IPR025399">
    <property type="entry name" value="DUF4372"/>
</dbReference>
<evidence type="ECO:0000259" key="1">
    <source>
        <dbReference type="Pfam" id="PF14294"/>
    </source>
</evidence>
<dbReference type="Proteomes" id="UP001241656">
    <property type="component" value="Chromosome"/>
</dbReference>
<sequence length="65" mass="7518">MFPLWFPHAIPNSIKIIKRRETNQHNKGFNSWNHLVAVLFCQFAKRQSVRDSSNGLRSSAGNLNH</sequence>
<organism evidence="2 3">
    <name type="scientific">Chryseobacterium gotjawalense</name>
    <dbReference type="NCBI Taxonomy" id="3042315"/>
    <lineage>
        <taxon>Bacteria</taxon>
        <taxon>Pseudomonadati</taxon>
        <taxon>Bacteroidota</taxon>
        <taxon>Flavobacteriia</taxon>
        <taxon>Flavobacteriales</taxon>
        <taxon>Weeksellaceae</taxon>
        <taxon>Chryseobacterium group</taxon>
        <taxon>Chryseobacterium</taxon>
    </lineage>
</organism>
<dbReference type="RefSeq" id="WP_282905100.1">
    <property type="nucleotide sequence ID" value="NZ_CP124855.1"/>
</dbReference>
<proteinExistence type="predicted"/>